<dbReference type="PANTHER" id="PTHR30543">
    <property type="entry name" value="CHROMATE REDUCTASE"/>
    <property type="match status" value="1"/>
</dbReference>
<comment type="caution">
    <text evidence="2">The sequence shown here is derived from an EMBL/GenBank/DDBJ whole genome shotgun (WGS) entry which is preliminary data.</text>
</comment>
<dbReference type="InterPro" id="IPR029039">
    <property type="entry name" value="Flavoprotein-like_sf"/>
</dbReference>
<organism evidence="2 3">
    <name type="scientific">Tsukamurella pseudospumae</name>
    <dbReference type="NCBI Taxonomy" id="239498"/>
    <lineage>
        <taxon>Bacteria</taxon>
        <taxon>Bacillati</taxon>
        <taxon>Actinomycetota</taxon>
        <taxon>Actinomycetes</taxon>
        <taxon>Mycobacteriales</taxon>
        <taxon>Tsukamurellaceae</taxon>
        <taxon>Tsukamurella</taxon>
    </lineage>
</organism>
<dbReference type="RefSeq" id="WP_068744714.1">
    <property type="nucleotide sequence ID" value="NZ_LSRE01000010.1"/>
</dbReference>
<gene>
    <name evidence="2" type="ORF">AXK61_18305</name>
</gene>
<feature type="domain" description="NADPH-dependent FMN reductase-like" evidence="1">
    <location>
        <begin position="5"/>
        <end position="118"/>
    </location>
</feature>
<dbReference type="InterPro" id="IPR005025">
    <property type="entry name" value="FMN_Rdtase-like_dom"/>
</dbReference>
<evidence type="ECO:0000259" key="1">
    <source>
        <dbReference type="Pfam" id="PF03358"/>
    </source>
</evidence>
<dbReference type="Pfam" id="PF03358">
    <property type="entry name" value="FMN_red"/>
    <property type="match status" value="1"/>
</dbReference>
<sequence length="177" mass="18365">MSEITVLAVVGSLRSSSLNRELAEVAVANAPEGVRVEIAEGIAEVPFYNEDIDGETAPATAEALRQRIAAADALLLLAPPNNGTVSAVLKNVIDWGSRPYGASALSGKRVALAGVGHRLDTTLADAQRAVTIAGGEVPEGLVEEFPISGLDGKSPREHDAVAQRAGDLLKRLVAPVR</sequence>
<dbReference type="Proteomes" id="UP000070409">
    <property type="component" value="Unassembled WGS sequence"/>
</dbReference>
<dbReference type="EMBL" id="LSRE01000010">
    <property type="protein sequence ID" value="KXO99220.1"/>
    <property type="molecule type" value="Genomic_DNA"/>
</dbReference>
<dbReference type="SUPFAM" id="SSF52218">
    <property type="entry name" value="Flavoproteins"/>
    <property type="match status" value="1"/>
</dbReference>
<protein>
    <recommendedName>
        <fullName evidence="1">NADPH-dependent FMN reductase-like domain-containing protein</fullName>
    </recommendedName>
</protein>
<proteinExistence type="predicted"/>
<dbReference type="InterPro" id="IPR050712">
    <property type="entry name" value="NAD(P)H-dep_reductase"/>
</dbReference>
<reference evidence="2 3" key="1">
    <citation type="submission" date="2016-02" db="EMBL/GenBank/DDBJ databases">
        <authorList>
            <person name="Teng J.L."/>
            <person name="Tang Y."/>
            <person name="Huang Y."/>
            <person name="Guo F."/>
            <person name="Wei W."/>
            <person name="Chen J.H."/>
            <person name="Wong S.Y."/>
            <person name="Lau S.K."/>
            <person name="Woo P.C."/>
        </authorList>
    </citation>
    <scope>NUCLEOTIDE SEQUENCE [LARGE SCALE GENOMIC DNA]</scope>
    <source>
        <strain evidence="2 3">JCM 13375</strain>
    </source>
</reference>
<keyword evidence="3" id="KW-1185">Reference proteome</keyword>
<evidence type="ECO:0000313" key="2">
    <source>
        <dbReference type="EMBL" id="KXO99220.1"/>
    </source>
</evidence>
<dbReference type="Gene3D" id="3.40.50.360">
    <property type="match status" value="1"/>
</dbReference>
<accession>A0A137ZM07</accession>
<dbReference type="PANTHER" id="PTHR30543:SF21">
    <property type="entry name" value="NAD(P)H-DEPENDENT FMN REDUCTASE LOT6"/>
    <property type="match status" value="1"/>
</dbReference>
<name>A0A137ZM07_9ACTN</name>
<evidence type="ECO:0000313" key="3">
    <source>
        <dbReference type="Proteomes" id="UP000070409"/>
    </source>
</evidence>